<evidence type="ECO:0000313" key="1">
    <source>
        <dbReference type="EMBL" id="KAI5078640.1"/>
    </source>
</evidence>
<organism evidence="1 2">
    <name type="scientific">Adiantum capillus-veneris</name>
    <name type="common">Maidenhair fern</name>
    <dbReference type="NCBI Taxonomy" id="13818"/>
    <lineage>
        <taxon>Eukaryota</taxon>
        <taxon>Viridiplantae</taxon>
        <taxon>Streptophyta</taxon>
        <taxon>Embryophyta</taxon>
        <taxon>Tracheophyta</taxon>
        <taxon>Polypodiopsida</taxon>
        <taxon>Polypodiidae</taxon>
        <taxon>Polypodiales</taxon>
        <taxon>Pteridineae</taxon>
        <taxon>Pteridaceae</taxon>
        <taxon>Vittarioideae</taxon>
        <taxon>Adiantum</taxon>
    </lineage>
</organism>
<protein>
    <submittedName>
        <fullName evidence="1">Uncharacterized protein</fullName>
    </submittedName>
</protein>
<comment type="caution">
    <text evidence="1">The sequence shown here is derived from an EMBL/GenBank/DDBJ whole genome shotgun (WGS) entry which is preliminary data.</text>
</comment>
<evidence type="ECO:0000313" key="2">
    <source>
        <dbReference type="Proteomes" id="UP000886520"/>
    </source>
</evidence>
<dbReference type="AlphaFoldDB" id="A0A9D4ZMX3"/>
<keyword evidence="2" id="KW-1185">Reference proteome</keyword>
<accession>A0A9D4ZMX3</accession>
<reference evidence="1" key="1">
    <citation type="submission" date="2021-01" db="EMBL/GenBank/DDBJ databases">
        <title>Adiantum capillus-veneris genome.</title>
        <authorList>
            <person name="Fang Y."/>
            <person name="Liao Q."/>
        </authorList>
    </citation>
    <scope>NUCLEOTIDE SEQUENCE</scope>
    <source>
        <strain evidence="1">H3</strain>
        <tissue evidence="1">Leaf</tissue>
    </source>
</reference>
<dbReference type="Proteomes" id="UP000886520">
    <property type="component" value="Chromosome 6"/>
</dbReference>
<dbReference type="EMBL" id="JABFUD020000006">
    <property type="protein sequence ID" value="KAI5078640.1"/>
    <property type="molecule type" value="Genomic_DNA"/>
</dbReference>
<gene>
    <name evidence="1" type="ORF">GOP47_0006311</name>
</gene>
<proteinExistence type="predicted"/>
<name>A0A9D4ZMX3_ADICA</name>
<sequence length="91" mass="10699">MWRLIMESTSYIRWHSGCDLGRESERPVYPAFWLSTCIIPLRSLPQISDFIHNTWSAEFIQDTCVSAKYHLLRSNPHASSYTNERESASYR</sequence>